<dbReference type="Gene3D" id="1.10.260.40">
    <property type="entry name" value="lambda repressor-like DNA-binding domains"/>
    <property type="match status" value="1"/>
</dbReference>
<evidence type="ECO:0000256" key="3">
    <source>
        <dbReference type="ARBA" id="ARBA00023163"/>
    </source>
</evidence>
<comment type="caution">
    <text evidence="5">The sequence shown here is derived from an EMBL/GenBank/DDBJ whole genome shotgun (WGS) entry which is preliminary data.</text>
</comment>
<dbReference type="PANTHER" id="PTHR30146:SF109">
    <property type="entry name" value="HTH-TYPE TRANSCRIPTIONAL REGULATOR GALS"/>
    <property type="match status" value="1"/>
</dbReference>
<dbReference type="CDD" id="cd06267">
    <property type="entry name" value="PBP1_LacI_sugar_binding-like"/>
    <property type="match status" value="1"/>
</dbReference>
<dbReference type="SMART" id="SM00354">
    <property type="entry name" value="HTH_LACI"/>
    <property type="match status" value="1"/>
</dbReference>
<feature type="domain" description="HTH lacI-type" evidence="4">
    <location>
        <begin position="2"/>
        <end position="56"/>
    </location>
</feature>
<dbReference type="InterPro" id="IPR010982">
    <property type="entry name" value="Lambda_DNA-bd_dom_sf"/>
</dbReference>
<protein>
    <submittedName>
        <fullName evidence="5">LacI family transcriptional regulator</fullName>
    </submittedName>
</protein>
<dbReference type="PROSITE" id="PS00356">
    <property type="entry name" value="HTH_LACI_1"/>
    <property type="match status" value="1"/>
</dbReference>
<dbReference type="InterPro" id="IPR046335">
    <property type="entry name" value="LacI/GalR-like_sensor"/>
</dbReference>
<dbReference type="Pfam" id="PF13377">
    <property type="entry name" value="Peripla_BP_3"/>
    <property type="match status" value="1"/>
</dbReference>
<evidence type="ECO:0000259" key="4">
    <source>
        <dbReference type="PROSITE" id="PS50932"/>
    </source>
</evidence>
<dbReference type="InterPro" id="IPR028082">
    <property type="entry name" value="Peripla_BP_I"/>
</dbReference>
<dbReference type="SUPFAM" id="SSF47413">
    <property type="entry name" value="lambda repressor-like DNA-binding domains"/>
    <property type="match status" value="1"/>
</dbReference>
<reference evidence="5 6" key="1">
    <citation type="submission" date="2018-06" db="EMBL/GenBank/DDBJ databases">
        <title>Genomic Encyclopedia of Archaeal and Bacterial Type Strains, Phase II (KMG-II): from individual species to whole genera.</title>
        <authorList>
            <person name="Goeker M."/>
        </authorList>
    </citation>
    <scope>NUCLEOTIDE SEQUENCE [LARGE SCALE GENOMIC DNA]</scope>
    <source>
        <strain evidence="5 6">ATCC BAA-1881</strain>
    </source>
</reference>
<dbReference type="SUPFAM" id="SSF53822">
    <property type="entry name" value="Periplasmic binding protein-like I"/>
    <property type="match status" value="1"/>
</dbReference>
<dbReference type="CDD" id="cd01392">
    <property type="entry name" value="HTH_LacI"/>
    <property type="match status" value="1"/>
</dbReference>
<keyword evidence="3" id="KW-0804">Transcription</keyword>
<dbReference type="Pfam" id="PF00356">
    <property type="entry name" value="LacI"/>
    <property type="match status" value="1"/>
</dbReference>
<evidence type="ECO:0000256" key="1">
    <source>
        <dbReference type="ARBA" id="ARBA00023015"/>
    </source>
</evidence>
<organism evidence="5 6">
    <name type="scientific">Thermosporothrix hazakensis</name>
    <dbReference type="NCBI Taxonomy" id="644383"/>
    <lineage>
        <taxon>Bacteria</taxon>
        <taxon>Bacillati</taxon>
        <taxon>Chloroflexota</taxon>
        <taxon>Ktedonobacteria</taxon>
        <taxon>Ktedonobacterales</taxon>
        <taxon>Thermosporotrichaceae</taxon>
        <taxon>Thermosporothrix</taxon>
    </lineage>
</organism>
<sequence>MTTIYDIAKAVGVTQTTVANALAGRHNVSEATRQRILQCAREMGYRPNVLARGLARRKTFSLGFLLPTIANPFYPEIAEEVERVAQQHDYQMLLCNTHYDPALGQQHLERLVSRWVDGLLIMGSSLDITCILPHFQQGLPVVLCDWQENEKPPAVLPQVSTDFRLAGALAARHLLELGHRSIAVIVEEPRHALRLAGFRDTLHEAGLLLELIQQGYSTVESGYAAAKELLARPDRPTAIFTTSDWMALGAMNAIREAGLSIPHDISLLGLDNIQLSAHLHPPLTTIALPKHALARTATELLLRQIEGKQEQSDPILLPPALLVRASTACPSR</sequence>
<dbReference type="PANTHER" id="PTHR30146">
    <property type="entry name" value="LACI-RELATED TRANSCRIPTIONAL REPRESSOR"/>
    <property type="match status" value="1"/>
</dbReference>
<accession>A0A326U7X0</accession>
<keyword evidence="1" id="KW-0805">Transcription regulation</keyword>
<dbReference type="GO" id="GO:0003700">
    <property type="term" value="F:DNA-binding transcription factor activity"/>
    <property type="evidence" value="ECO:0007669"/>
    <property type="project" value="TreeGrafter"/>
</dbReference>
<evidence type="ECO:0000256" key="2">
    <source>
        <dbReference type="ARBA" id="ARBA00023125"/>
    </source>
</evidence>
<dbReference type="AlphaFoldDB" id="A0A326U7X0"/>
<dbReference type="RefSeq" id="WP_170142598.1">
    <property type="nucleotide sequence ID" value="NZ_BIFX01000001.1"/>
</dbReference>
<proteinExistence type="predicted"/>
<gene>
    <name evidence="5" type="ORF">EI42_02673</name>
</gene>
<dbReference type="GO" id="GO:0000976">
    <property type="term" value="F:transcription cis-regulatory region binding"/>
    <property type="evidence" value="ECO:0007669"/>
    <property type="project" value="TreeGrafter"/>
</dbReference>
<evidence type="ECO:0000313" key="6">
    <source>
        <dbReference type="Proteomes" id="UP000248806"/>
    </source>
</evidence>
<dbReference type="Gene3D" id="3.40.50.2300">
    <property type="match status" value="2"/>
</dbReference>
<evidence type="ECO:0000313" key="5">
    <source>
        <dbReference type="EMBL" id="PZW29379.1"/>
    </source>
</evidence>
<dbReference type="PROSITE" id="PS50932">
    <property type="entry name" value="HTH_LACI_2"/>
    <property type="match status" value="1"/>
</dbReference>
<name>A0A326U7X0_THEHA</name>
<keyword evidence="2" id="KW-0238">DNA-binding</keyword>
<dbReference type="Proteomes" id="UP000248806">
    <property type="component" value="Unassembled WGS sequence"/>
</dbReference>
<keyword evidence="6" id="KW-1185">Reference proteome</keyword>
<dbReference type="InterPro" id="IPR000843">
    <property type="entry name" value="HTH_LacI"/>
</dbReference>
<dbReference type="EMBL" id="QKUF01000008">
    <property type="protein sequence ID" value="PZW29379.1"/>
    <property type="molecule type" value="Genomic_DNA"/>
</dbReference>